<comment type="caution">
    <text evidence="2">The sequence shown here is derived from an EMBL/GenBank/DDBJ whole genome shotgun (WGS) entry which is preliminary data.</text>
</comment>
<dbReference type="Gene3D" id="3.40.50.2000">
    <property type="entry name" value="Glycogen Phosphorylase B"/>
    <property type="match status" value="2"/>
</dbReference>
<reference evidence="3" key="1">
    <citation type="submission" date="2023-07" db="EMBL/GenBank/DDBJ databases">
        <title>Defluviimonas sediminis sp. nov., isolated from mangrove sediment.</title>
        <authorList>
            <person name="Liu L."/>
            <person name="Li J."/>
            <person name="Huang Y."/>
            <person name="Pan J."/>
            <person name="Li M."/>
        </authorList>
    </citation>
    <scope>NUCLEOTIDE SEQUENCE [LARGE SCALE GENOMIC DNA]</scope>
    <source>
        <strain evidence="3">FT324</strain>
    </source>
</reference>
<feature type="domain" description="Glycosyl transferase family 28 C-terminal" evidence="1">
    <location>
        <begin position="608"/>
        <end position="685"/>
    </location>
</feature>
<dbReference type="PANTHER" id="PTHR21015:SF28">
    <property type="entry name" value="SLL1722 PROTEIN"/>
    <property type="match status" value="1"/>
</dbReference>
<dbReference type="EMBL" id="JAOCQF010000001">
    <property type="protein sequence ID" value="MCT8328240.1"/>
    <property type="molecule type" value="Genomic_DNA"/>
</dbReference>
<proteinExistence type="predicted"/>
<evidence type="ECO:0000313" key="3">
    <source>
        <dbReference type="Proteomes" id="UP001205601"/>
    </source>
</evidence>
<dbReference type="SUPFAM" id="SSF53756">
    <property type="entry name" value="UDP-Glycosyltransferase/glycogen phosphorylase"/>
    <property type="match status" value="2"/>
</dbReference>
<dbReference type="Proteomes" id="UP001205601">
    <property type="component" value="Unassembled WGS sequence"/>
</dbReference>
<organism evidence="2 3">
    <name type="scientific">Albidovulum sediminis</name>
    <dbReference type="NCBI Taxonomy" id="3066345"/>
    <lineage>
        <taxon>Bacteria</taxon>
        <taxon>Pseudomonadati</taxon>
        <taxon>Pseudomonadota</taxon>
        <taxon>Alphaproteobacteria</taxon>
        <taxon>Rhodobacterales</taxon>
        <taxon>Paracoccaceae</taxon>
        <taxon>Albidovulum</taxon>
    </lineage>
</organism>
<keyword evidence="3" id="KW-1185">Reference proteome</keyword>
<evidence type="ECO:0000259" key="1">
    <source>
        <dbReference type="Pfam" id="PF04101"/>
    </source>
</evidence>
<evidence type="ECO:0000313" key="2">
    <source>
        <dbReference type="EMBL" id="MCT8328240.1"/>
    </source>
</evidence>
<dbReference type="Pfam" id="PF04101">
    <property type="entry name" value="Glyco_tran_28_C"/>
    <property type="match status" value="1"/>
</dbReference>
<sequence length="718" mass="78686">MQSDVLILGDIRFPGGTATAMASEARALAEAGYEVGILPVRGGVLNFPHPVNPALQALSGRERITLVPPGVVPRARLCLLHHPQLYTDLPADPIRVIADEFRMIVHHPPVDARGTANYDWRAIDRNLRLLFGPLRWAPVGPKVRAAFRGLPDGPDVTSEDWVNVLDSNDFRLARTGFLPAVPVVGRHGRPDPLKWPDDRTSFLAAYPARPDIRVRLMGYGPEQDAVVVKRPENWEVLPFNAEPVRHFLGSIDYYVHFHGGDWIEAFGRAILEAIASGAVAILPEHFRGVFGDAAVYCPAKGVADTVLALHRDPAAYTRQSARALAIIRESYGPETAVARVRQIIGAPAPTRPVPARAAPAAKALFLTSNGVGMGHLTRAVAVARRLPPAVRPVVVTLSKAFGVCTADGIEAEYLPYHKSVDMDYDRWQGFLVREMDEILGFHRPQVFVFDGNVPYPGLVAALSGRQGLWKVWERRAMWAPGSGAHHLAQEPAFDAVIEPGELAGLMDRGLTRDSRARTIAVPPVRYLRQDEGLDRQTARKELGLEEGTTAVLLQLGSENNFDLSSVRNAAIAELSRYPRVALVNAEWLIRNGTTEVPPGVIALRQFPIARYLSAFDFAISTAGYNTYHENIFAGLPTIFVPNENPEQDEQWLRARYAEMSGLAMSARLIDPHDLAPKIAAMMDPEVRDGLARACAALDPSNGADAAARYIAELAMIRR</sequence>
<name>A0ABT2NH46_9RHOB</name>
<dbReference type="RefSeq" id="WP_261493679.1">
    <property type="nucleotide sequence ID" value="NZ_JAOCQF010000001.1"/>
</dbReference>
<dbReference type="InterPro" id="IPR007235">
    <property type="entry name" value="Glyco_trans_28_C"/>
</dbReference>
<protein>
    <recommendedName>
        <fullName evidence="1">Glycosyl transferase family 28 C-terminal domain-containing protein</fullName>
    </recommendedName>
</protein>
<dbReference type="PANTHER" id="PTHR21015">
    <property type="entry name" value="UDP-N-ACETYLGLUCOSAMINE--N-ACETYLMURAMYL-(PENTAPEPTIDE) PYROPHOSPHORYL-UNDECAPRENOL N-ACETYLGLUCOSAMINE TRANSFERASE 1"/>
    <property type="match status" value="1"/>
</dbReference>
<accession>A0ABT2NH46</accession>
<gene>
    <name evidence="2" type="ORF">N5I32_01795</name>
</gene>